<proteinExistence type="predicted"/>
<reference evidence="2" key="1">
    <citation type="submission" date="2022-11" db="UniProtKB">
        <authorList>
            <consortium name="WormBaseParasite"/>
        </authorList>
    </citation>
    <scope>IDENTIFICATION</scope>
</reference>
<accession>A0AC34FTW5</accession>
<evidence type="ECO:0000313" key="1">
    <source>
        <dbReference type="Proteomes" id="UP000887579"/>
    </source>
</evidence>
<sequence length="230" mass="25478">EEFSKKFPEFDGRGILIAILDMGGVDVSLPGMRKTSEGLPKIIDCFEFTGLGNVDISTVKKVGNGKTLILKSNRKMKNIFWTKKQKDDFNVDFIVWNNGEKWQACLVETHCKNLENAKILTNFRDDHKYCIIYDNFACCITIADDGNSLELTTPDEGHGSYVAQVAAAYFPGGKPENNGSAPGAQIVFMNVFSMNVPSNVAMVEKALNKCIELGVDIINFSTSLPAYEDR</sequence>
<dbReference type="Proteomes" id="UP000887579">
    <property type="component" value="Unplaced"/>
</dbReference>
<dbReference type="WBParaSite" id="ES5_v2.g20802.t1">
    <property type="protein sequence ID" value="ES5_v2.g20802.t1"/>
    <property type="gene ID" value="ES5_v2.g20802"/>
</dbReference>
<organism evidence="1 2">
    <name type="scientific">Panagrolaimus sp. ES5</name>
    <dbReference type="NCBI Taxonomy" id="591445"/>
    <lineage>
        <taxon>Eukaryota</taxon>
        <taxon>Metazoa</taxon>
        <taxon>Ecdysozoa</taxon>
        <taxon>Nematoda</taxon>
        <taxon>Chromadorea</taxon>
        <taxon>Rhabditida</taxon>
        <taxon>Tylenchina</taxon>
        <taxon>Panagrolaimomorpha</taxon>
        <taxon>Panagrolaimoidea</taxon>
        <taxon>Panagrolaimidae</taxon>
        <taxon>Panagrolaimus</taxon>
    </lineage>
</organism>
<name>A0AC34FTW5_9BILA</name>
<evidence type="ECO:0000313" key="2">
    <source>
        <dbReference type="WBParaSite" id="ES5_v2.g20802.t1"/>
    </source>
</evidence>
<protein>
    <submittedName>
        <fullName evidence="2">Peptidase S8/S53 domain-containing protein</fullName>
    </submittedName>
</protein>